<feature type="compositionally biased region" description="Low complexity" evidence="1">
    <location>
        <begin position="8"/>
        <end position="22"/>
    </location>
</feature>
<proteinExistence type="predicted"/>
<protein>
    <submittedName>
        <fullName evidence="2">Uncharacterized protein</fullName>
    </submittedName>
</protein>
<dbReference type="EMBL" id="GG664803">
    <property type="protein sequence ID" value="KNC37983.1"/>
    <property type="molecule type" value="Genomic_DNA"/>
</dbReference>
<dbReference type="OrthoDB" id="378920at2759"/>
<feature type="compositionally biased region" description="Basic and acidic residues" evidence="1">
    <location>
        <begin position="27"/>
        <end position="49"/>
    </location>
</feature>
<evidence type="ECO:0000256" key="1">
    <source>
        <dbReference type="SAM" id="MobiDB-lite"/>
    </source>
</evidence>
<evidence type="ECO:0000313" key="3">
    <source>
        <dbReference type="Proteomes" id="UP000054566"/>
    </source>
</evidence>
<name>A0A0L0D0B1_PLAFA</name>
<reference evidence="3" key="2">
    <citation type="submission" date="2015-07" db="EMBL/GenBank/DDBJ databases">
        <title>The genome sequence of Plasmodium falciparum RAJ116.</title>
        <authorList>
            <consortium name="The Broad Institute Genome Sequencing Platform"/>
            <person name="Volkman S.K."/>
            <person name="Neafsey D.E."/>
            <person name="Dash A.P."/>
            <person name="Chitnis C.E."/>
            <person name="Hartl D.L."/>
            <person name="Young S.K."/>
            <person name="Kodira C.D."/>
            <person name="Zeng Q."/>
            <person name="Koehrsen M."/>
            <person name="Godfrey P."/>
            <person name="Alvarado L."/>
            <person name="Berlin A."/>
            <person name="Borenstein D."/>
            <person name="Chen Z."/>
            <person name="Engels R."/>
            <person name="Freedman E."/>
            <person name="Gellesch M."/>
            <person name="Goldberg J."/>
            <person name="Griggs A."/>
            <person name="Gujja S."/>
            <person name="Heiman D."/>
            <person name="Hepburn T."/>
            <person name="Howarth C."/>
            <person name="Jen D."/>
            <person name="Larson L."/>
            <person name="Lewis B."/>
            <person name="Mehta T."/>
            <person name="Park D."/>
            <person name="Pearson M."/>
            <person name="Roberts A."/>
            <person name="Saif S."/>
            <person name="Shea T."/>
            <person name="Shenoy N."/>
            <person name="Sisk P."/>
            <person name="Stolte C."/>
            <person name="Sykes S."/>
            <person name="Walk T."/>
            <person name="White J."/>
            <person name="Yandava C."/>
            <person name="Wirth D.F."/>
            <person name="Nusbaum C."/>
            <person name="Birren B."/>
        </authorList>
    </citation>
    <scope>NUCLEOTIDE SEQUENCE [LARGE SCALE GENOMIC DNA]</scope>
    <source>
        <strain evidence="3">RAJ116</strain>
    </source>
</reference>
<reference evidence="3" key="1">
    <citation type="submission" date="2015-07" db="EMBL/GenBank/DDBJ databases">
        <title>Annotation of Plasmodium falciparum RAJ116.</title>
        <authorList>
            <consortium name="The Broad Institute Genome Sequencing Platform"/>
            <person name="Volkman S.K."/>
            <person name="Neafsey D.E."/>
            <person name="Dash A.P."/>
            <person name="Chitnis C.E."/>
            <person name="Hartl D.L."/>
            <person name="Young S.K."/>
            <person name="Zeng Q."/>
            <person name="Koehrsen M."/>
            <person name="Alvarado L."/>
            <person name="Berlin A."/>
            <person name="Borenstein D."/>
            <person name="Chapman S.B."/>
            <person name="Chen Z."/>
            <person name="Engels R."/>
            <person name="Freedman E."/>
            <person name="Gellesch M."/>
            <person name="Goldberg J."/>
            <person name="Griggs A."/>
            <person name="Gujja S."/>
            <person name="Heilman E.R."/>
            <person name="Heiman D.I."/>
            <person name="Howarth C."/>
            <person name="Jen D."/>
            <person name="Larson L."/>
            <person name="Mehta T."/>
            <person name="Neiman D."/>
            <person name="Park D."/>
            <person name="Pearson M."/>
            <person name="Roberts A."/>
            <person name="Saif S."/>
            <person name="Shea T."/>
            <person name="Shenoy N."/>
            <person name="Sisk P."/>
            <person name="Stolte C."/>
            <person name="Sykes S."/>
            <person name="Walk T."/>
            <person name="White J."/>
            <person name="Yandava C."/>
            <person name="Haas B."/>
            <person name="Henn M.R."/>
            <person name="Nusbaum C."/>
            <person name="Birren B."/>
        </authorList>
    </citation>
    <scope>NUCLEOTIDE SEQUENCE [LARGE SCALE GENOMIC DNA]</scope>
    <source>
        <strain evidence="3">RAJ116</strain>
    </source>
</reference>
<organism evidence="2 3">
    <name type="scientific">Plasmodium falciparum RAJ116</name>
    <dbReference type="NCBI Taxonomy" id="580058"/>
    <lineage>
        <taxon>Eukaryota</taxon>
        <taxon>Sar</taxon>
        <taxon>Alveolata</taxon>
        <taxon>Apicomplexa</taxon>
        <taxon>Aconoidasida</taxon>
        <taxon>Haemosporida</taxon>
        <taxon>Plasmodiidae</taxon>
        <taxon>Plasmodium</taxon>
        <taxon>Plasmodium (Laverania)</taxon>
    </lineage>
</organism>
<evidence type="ECO:0000313" key="2">
    <source>
        <dbReference type="EMBL" id="KNC37983.1"/>
    </source>
</evidence>
<feature type="region of interest" description="Disordered" evidence="1">
    <location>
        <begin position="1"/>
        <end position="54"/>
    </location>
</feature>
<gene>
    <name evidence="2" type="ORF">PFLG_02824</name>
</gene>
<accession>A0A0L0D0B1</accession>
<dbReference type="Proteomes" id="UP000054566">
    <property type="component" value="Unassembled WGS sequence"/>
</dbReference>
<sequence>MDKKNKKNPTNNTLNNVDNMNTSVTTNKDKNVGNHDDKKIIKNKNKPDENVNNNTQTLKKYSYVDIMDSCKKLTNVDTPECIEKLMSENVSLFRKHDDKFCWKLNVC</sequence>
<dbReference type="AlphaFoldDB" id="A0A0L0D0B1"/>